<organism evidence="2 3">
    <name type="scientific">Tritrichomonas musculus</name>
    <dbReference type="NCBI Taxonomy" id="1915356"/>
    <lineage>
        <taxon>Eukaryota</taxon>
        <taxon>Metamonada</taxon>
        <taxon>Parabasalia</taxon>
        <taxon>Tritrichomonadida</taxon>
        <taxon>Tritrichomonadidae</taxon>
        <taxon>Tritrichomonas</taxon>
    </lineage>
</organism>
<dbReference type="EMBL" id="JAPFFF010000043">
    <property type="protein sequence ID" value="KAK8840994.1"/>
    <property type="molecule type" value="Genomic_DNA"/>
</dbReference>
<sequence>MKKVDVYAFGVVVFLILTKGEYPKISLYDVGAGKKVEIPSIINNFSRELINKCWSYKASDRPSFAEICEILKGNESKLI</sequence>
<gene>
    <name evidence="2" type="ORF">M9Y10_027831</name>
</gene>
<dbReference type="Gene3D" id="1.10.510.10">
    <property type="entry name" value="Transferase(Phosphotransferase) domain 1"/>
    <property type="match status" value="1"/>
</dbReference>
<comment type="caution">
    <text evidence="2">The sequence shown here is derived from an EMBL/GenBank/DDBJ whole genome shotgun (WGS) entry which is preliminary data.</text>
</comment>
<proteinExistence type="predicted"/>
<accession>A0ABR2H454</accession>
<dbReference type="SUPFAM" id="SSF56112">
    <property type="entry name" value="Protein kinase-like (PK-like)"/>
    <property type="match status" value="1"/>
</dbReference>
<evidence type="ECO:0000313" key="2">
    <source>
        <dbReference type="EMBL" id="KAK8840994.1"/>
    </source>
</evidence>
<protein>
    <recommendedName>
        <fullName evidence="1">Protein kinase domain-containing protein</fullName>
    </recommendedName>
</protein>
<keyword evidence="3" id="KW-1185">Reference proteome</keyword>
<dbReference type="Proteomes" id="UP001470230">
    <property type="component" value="Unassembled WGS sequence"/>
</dbReference>
<dbReference type="InterPro" id="IPR000719">
    <property type="entry name" value="Prot_kinase_dom"/>
</dbReference>
<evidence type="ECO:0000259" key="1">
    <source>
        <dbReference type="PROSITE" id="PS50011"/>
    </source>
</evidence>
<evidence type="ECO:0000313" key="3">
    <source>
        <dbReference type="Proteomes" id="UP001470230"/>
    </source>
</evidence>
<dbReference type="InterPro" id="IPR001245">
    <property type="entry name" value="Ser-Thr/Tyr_kinase_cat_dom"/>
</dbReference>
<dbReference type="Pfam" id="PF07714">
    <property type="entry name" value="PK_Tyr_Ser-Thr"/>
    <property type="match status" value="1"/>
</dbReference>
<dbReference type="InterPro" id="IPR011009">
    <property type="entry name" value="Kinase-like_dom_sf"/>
</dbReference>
<reference evidence="2 3" key="1">
    <citation type="submission" date="2024-04" db="EMBL/GenBank/DDBJ databases">
        <title>Tritrichomonas musculus Genome.</title>
        <authorList>
            <person name="Alves-Ferreira E."/>
            <person name="Grigg M."/>
            <person name="Lorenzi H."/>
            <person name="Galac M."/>
        </authorList>
    </citation>
    <scope>NUCLEOTIDE SEQUENCE [LARGE SCALE GENOMIC DNA]</scope>
    <source>
        <strain evidence="2 3">EAF2021</strain>
    </source>
</reference>
<dbReference type="PROSITE" id="PS50011">
    <property type="entry name" value="PROTEIN_KINASE_DOM"/>
    <property type="match status" value="1"/>
</dbReference>
<feature type="domain" description="Protein kinase" evidence="1">
    <location>
        <begin position="1"/>
        <end position="78"/>
    </location>
</feature>
<name>A0ABR2H454_9EUKA</name>